<feature type="transmembrane region" description="Helical" evidence="1">
    <location>
        <begin position="15"/>
        <end position="39"/>
    </location>
</feature>
<proteinExistence type="predicted"/>
<evidence type="ECO:0000256" key="1">
    <source>
        <dbReference type="SAM" id="Phobius"/>
    </source>
</evidence>
<dbReference type="OrthoDB" id="146393at2157"/>
<protein>
    <submittedName>
        <fullName evidence="2">Uncharacterized protein</fullName>
    </submittedName>
</protein>
<sequence length="91" mass="10221">MHIEKIEYGPEKTGFWSQIAFIMIILLTLAAAGVTGMMIWKIVFSDPSTASARSFIEDIGKLLAYLLFILAAILYLYVKGLLQDEYVTTLE</sequence>
<keyword evidence="1" id="KW-0812">Transmembrane</keyword>
<keyword evidence="3" id="KW-1185">Reference proteome</keyword>
<dbReference type="Proteomes" id="UP000218615">
    <property type="component" value="Unassembled WGS sequence"/>
</dbReference>
<dbReference type="RefSeq" id="WP_096206705.1">
    <property type="nucleotide sequence ID" value="NZ_FZMP01000206.1"/>
</dbReference>
<keyword evidence="1" id="KW-1133">Transmembrane helix</keyword>
<accession>A0A284VSA6</accession>
<keyword evidence="1" id="KW-0472">Membrane</keyword>
<dbReference type="EMBL" id="FZMP01000206">
    <property type="protein sequence ID" value="SNQ62089.1"/>
    <property type="molecule type" value="Genomic_DNA"/>
</dbReference>
<name>A0A284VSA6_9EURY</name>
<reference evidence="3" key="1">
    <citation type="submission" date="2017-06" db="EMBL/GenBank/DDBJ databases">
        <authorList>
            <person name="Cremers G."/>
        </authorList>
    </citation>
    <scope>NUCLEOTIDE SEQUENCE [LARGE SCALE GENOMIC DNA]</scope>
</reference>
<feature type="transmembrane region" description="Helical" evidence="1">
    <location>
        <begin position="59"/>
        <end position="78"/>
    </location>
</feature>
<organism evidence="2 3">
    <name type="scientific">Candidatus Methanoperedens nitratireducens</name>
    <dbReference type="NCBI Taxonomy" id="1392998"/>
    <lineage>
        <taxon>Archaea</taxon>
        <taxon>Methanobacteriati</taxon>
        <taxon>Methanobacteriota</taxon>
        <taxon>Stenosarchaea group</taxon>
        <taxon>Methanomicrobia</taxon>
        <taxon>Methanosarcinales</taxon>
        <taxon>ANME-2 cluster</taxon>
        <taxon>Candidatus Methanoperedentaceae</taxon>
        <taxon>Candidatus Methanoperedens</taxon>
    </lineage>
</organism>
<evidence type="ECO:0000313" key="2">
    <source>
        <dbReference type="EMBL" id="SNQ62089.1"/>
    </source>
</evidence>
<dbReference type="STRING" id="1392998.ANME2D_03238"/>
<gene>
    <name evidence="2" type="ORF">MNV_590022</name>
</gene>
<dbReference type="AlphaFoldDB" id="A0A284VSA6"/>
<evidence type="ECO:0000313" key="3">
    <source>
        <dbReference type="Proteomes" id="UP000218615"/>
    </source>
</evidence>